<reference evidence="2 3" key="1">
    <citation type="journal article" date="2016" name="Nat. Commun.">
        <title>Thousands of microbial genomes shed light on interconnected biogeochemical processes in an aquifer system.</title>
        <authorList>
            <person name="Anantharaman K."/>
            <person name="Brown C.T."/>
            <person name="Hug L.A."/>
            <person name="Sharon I."/>
            <person name="Castelle C.J."/>
            <person name="Probst A.J."/>
            <person name="Thomas B.C."/>
            <person name="Singh A."/>
            <person name="Wilkins M.J."/>
            <person name="Karaoz U."/>
            <person name="Brodie E.L."/>
            <person name="Williams K.H."/>
            <person name="Hubbard S.S."/>
            <person name="Banfield J.F."/>
        </authorList>
    </citation>
    <scope>NUCLEOTIDE SEQUENCE [LARGE SCALE GENOMIC DNA]</scope>
</reference>
<comment type="caution">
    <text evidence="2">The sequence shown here is derived from an EMBL/GenBank/DDBJ whole genome shotgun (WGS) entry which is preliminary data.</text>
</comment>
<feature type="transmembrane region" description="Helical" evidence="1">
    <location>
        <begin position="121"/>
        <end position="145"/>
    </location>
</feature>
<gene>
    <name evidence="2" type="ORF">A2722_03305</name>
</gene>
<proteinExistence type="predicted"/>
<dbReference type="AlphaFoldDB" id="A0A1F5PI71"/>
<keyword evidence="1" id="KW-0812">Transmembrane</keyword>
<feature type="transmembrane region" description="Helical" evidence="1">
    <location>
        <begin position="59"/>
        <end position="79"/>
    </location>
</feature>
<feature type="transmembrane region" description="Helical" evidence="1">
    <location>
        <begin position="91"/>
        <end position="115"/>
    </location>
</feature>
<evidence type="ECO:0000313" key="2">
    <source>
        <dbReference type="EMBL" id="OGE89571.1"/>
    </source>
</evidence>
<accession>A0A1F5PI71</accession>
<keyword evidence="1" id="KW-0472">Membrane</keyword>
<organism evidence="2 3">
    <name type="scientific">Candidatus Doudnabacteria bacterium RIFCSPHIGHO2_01_FULL_50_11</name>
    <dbReference type="NCBI Taxonomy" id="1817828"/>
    <lineage>
        <taxon>Bacteria</taxon>
        <taxon>Candidatus Doudnaibacteriota</taxon>
    </lineage>
</organism>
<evidence type="ECO:0000313" key="3">
    <source>
        <dbReference type="Proteomes" id="UP000178377"/>
    </source>
</evidence>
<evidence type="ECO:0000256" key="1">
    <source>
        <dbReference type="SAM" id="Phobius"/>
    </source>
</evidence>
<protein>
    <submittedName>
        <fullName evidence="2">Uncharacterized protein</fullName>
    </submittedName>
</protein>
<dbReference type="Proteomes" id="UP000178377">
    <property type="component" value="Unassembled WGS sequence"/>
</dbReference>
<dbReference type="EMBL" id="MFEO01000019">
    <property type="protein sequence ID" value="OGE89571.1"/>
    <property type="molecule type" value="Genomic_DNA"/>
</dbReference>
<name>A0A1F5PI71_9BACT</name>
<sequence>MGLVALSVLFILSVIFRKRLSGLIQKVRLPRPILYFLTAIPFIIVEEQVNCQPAWCYKILIPPTLLPVLMFLLFLLIGVKASHAKTVITPMVIFSIIGIAFEFTLGSAHTAFQALAGTSPAFFVFMLIWVGFSYTFVSFVPLTVLQE</sequence>
<keyword evidence="1" id="KW-1133">Transmembrane helix</keyword>